<keyword evidence="2" id="KW-0472">Membrane</keyword>
<accession>A0ABT7N4W2</accession>
<comment type="caution">
    <text evidence="3">The sequence shown here is derived from an EMBL/GenBank/DDBJ whole genome shotgun (WGS) entry which is preliminary data.</text>
</comment>
<dbReference type="Proteomes" id="UP001174908">
    <property type="component" value="Unassembled WGS sequence"/>
</dbReference>
<evidence type="ECO:0000256" key="1">
    <source>
        <dbReference type="SAM" id="MobiDB-lite"/>
    </source>
</evidence>
<evidence type="ECO:0000313" key="4">
    <source>
        <dbReference type="Proteomes" id="UP001174908"/>
    </source>
</evidence>
<reference evidence="3" key="1">
    <citation type="submission" date="2023-06" db="EMBL/GenBank/DDBJ databases">
        <authorList>
            <person name="Jiang Y."/>
            <person name="Liu Q."/>
        </authorList>
    </citation>
    <scope>NUCLEOTIDE SEQUENCE</scope>
    <source>
        <strain evidence="3">CGMCC 1.12089</strain>
    </source>
</reference>
<feature type="transmembrane region" description="Helical" evidence="2">
    <location>
        <begin position="6"/>
        <end position="39"/>
    </location>
</feature>
<keyword evidence="4" id="KW-1185">Reference proteome</keyword>
<evidence type="ECO:0000313" key="3">
    <source>
        <dbReference type="EMBL" id="MDM0042953.1"/>
    </source>
</evidence>
<protein>
    <submittedName>
        <fullName evidence="3">Uncharacterized protein</fullName>
    </submittedName>
</protein>
<keyword evidence="2" id="KW-1133">Transmembrane helix</keyword>
<keyword evidence="2" id="KW-0812">Transmembrane</keyword>
<organism evidence="3 4">
    <name type="scientific">Variovorax dokdonensis</name>
    <dbReference type="NCBI Taxonomy" id="344883"/>
    <lineage>
        <taxon>Bacteria</taxon>
        <taxon>Pseudomonadati</taxon>
        <taxon>Pseudomonadota</taxon>
        <taxon>Betaproteobacteria</taxon>
        <taxon>Burkholderiales</taxon>
        <taxon>Comamonadaceae</taxon>
        <taxon>Variovorax</taxon>
    </lineage>
</organism>
<evidence type="ECO:0000256" key="2">
    <source>
        <dbReference type="SAM" id="Phobius"/>
    </source>
</evidence>
<sequence length="64" mass="7035">MIRALLFLLSALVAIALGYFFGVWVLFGLLAAVLATLLLSTRREPHAREPEPEQDLPSTSRADP</sequence>
<name>A0ABT7N4W2_9BURK</name>
<dbReference type="EMBL" id="JASZYV010000001">
    <property type="protein sequence ID" value="MDM0042953.1"/>
    <property type="molecule type" value="Genomic_DNA"/>
</dbReference>
<proteinExistence type="predicted"/>
<feature type="region of interest" description="Disordered" evidence="1">
    <location>
        <begin position="44"/>
        <end position="64"/>
    </location>
</feature>
<gene>
    <name evidence="3" type="ORF">QTH91_00525</name>
</gene>
<dbReference type="RefSeq" id="WP_286658082.1">
    <property type="nucleotide sequence ID" value="NZ_JASZYV010000001.1"/>
</dbReference>